<proteinExistence type="predicted"/>
<organism evidence="1 2">
    <name type="scientific">Fusarium torulosum</name>
    <dbReference type="NCBI Taxonomy" id="33205"/>
    <lineage>
        <taxon>Eukaryota</taxon>
        <taxon>Fungi</taxon>
        <taxon>Dikarya</taxon>
        <taxon>Ascomycota</taxon>
        <taxon>Pezizomycotina</taxon>
        <taxon>Sordariomycetes</taxon>
        <taxon>Hypocreomycetidae</taxon>
        <taxon>Hypocreales</taxon>
        <taxon>Nectriaceae</taxon>
        <taxon>Fusarium</taxon>
    </lineage>
</organism>
<evidence type="ECO:0000313" key="1">
    <source>
        <dbReference type="EMBL" id="SPJ93383.1"/>
    </source>
</evidence>
<gene>
    <name evidence="1" type="ORF">FTOL_13989</name>
</gene>
<reference evidence="1" key="1">
    <citation type="submission" date="2018-03" db="EMBL/GenBank/DDBJ databases">
        <authorList>
            <person name="Guldener U."/>
        </authorList>
    </citation>
    <scope>NUCLEOTIDE SEQUENCE</scope>
</reference>
<comment type="caution">
    <text evidence="1">The sequence shown here is derived from an EMBL/GenBank/DDBJ whole genome shotgun (WGS) entry which is preliminary data.</text>
</comment>
<sequence length="15" mass="1702">MYKTSLISYRGRGGL</sequence>
<evidence type="ECO:0000313" key="2">
    <source>
        <dbReference type="Proteomes" id="UP001187734"/>
    </source>
</evidence>
<dbReference type="EMBL" id="ONZP01001322">
    <property type="protein sequence ID" value="SPJ93383.1"/>
    <property type="molecule type" value="Genomic_DNA"/>
</dbReference>
<dbReference type="Proteomes" id="UP001187734">
    <property type="component" value="Unassembled WGS sequence"/>
</dbReference>
<keyword evidence="2" id="KW-1185">Reference proteome</keyword>
<accession>A0AAE8MN51</accession>
<protein>
    <submittedName>
        <fullName evidence="1">Uncharacterized protein</fullName>
    </submittedName>
</protein>
<name>A0AAE8MN51_9HYPO</name>